<dbReference type="AlphaFoldDB" id="A0A0F9A6I9"/>
<proteinExistence type="predicted"/>
<protein>
    <submittedName>
        <fullName evidence="1">Uncharacterized protein</fullName>
    </submittedName>
</protein>
<feature type="non-terminal residue" evidence="1">
    <location>
        <position position="1"/>
    </location>
</feature>
<comment type="caution">
    <text evidence="1">The sequence shown here is derived from an EMBL/GenBank/DDBJ whole genome shotgun (WGS) entry which is preliminary data.</text>
</comment>
<sequence length="56" mass="6091">ETDDVDRIKMLTGRITATSEKITALGGALNPNLIRRSKEAQKAVTTKLKIGGSHVW</sequence>
<organism evidence="1">
    <name type="scientific">marine sediment metagenome</name>
    <dbReference type="NCBI Taxonomy" id="412755"/>
    <lineage>
        <taxon>unclassified sequences</taxon>
        <taxon>metagenomes</taxon>
        <taxon>ecological metagenomes</taxon>
    </lineage>
</organism>
<reference evidence="1" key="1">
    <citation type="journal article" date="2015" name="Nature">
        <title>Complex archaea that bridge the gap between prokaryotes and eukaryotes.</title>
        <authorList>
            <person name="Spang A."/>
            <person name="Saw J.H."/>
            <person name="Jorgensen S.L."/>
            <person name="Zaremba-Niedzwiedzka K."/>
            <person name="Martijn J."/>
            <person name="Lind A.E."/>
            <person name="van Eijk R."/>
            <person name="Schleper C."/>
            <person name="Guy L."/>
            <person name="Ettema T.J."/>
        </authorList>
    </citation>
    <scope>NUCLEOTIDE SEQUENCE</scope>
</reference>
<name>A0A0F9A6I9_9ZZZZ</name>
<accession>A0A0F9A6I9</accession>
<dbReference type="EMBL" id="LAZR01056444">
    <property type="protein sequence ID" value="KKK74184.1"/>
    <property type="molecule type" value="Genomic_DNA"/>
</dbReference>
<gene>
    <name evidence="1" type="ORF">LCGC14_2886350</name>
</gene>
<evidence type="ECO:0000313" key="1">
    <source>
        <dbReference type="EMBL" id="KKK74184.1"/>
    </source>
</evidence>